<evidence type="ECO:0000259" key="2">
    <source>
        <dbReference type="Pfam" id="PF10553"/>
    </source>
</evidence>
<comment type="caution">
    <text evidence="3">The sequence shown here is derived from an EMBL/GenBank/DDBJ whole genome shotgun (WGS) entry which is preliminary data.</text>
</comment>
<dbReference type="PROSITE" id="PS51257">
    <property type="entry name" value="PROKAR_LIPOPROTEIN"/>
    <property type="match status" value="1"/>
</dbReference>
<evidence type="ECO:0000313" key="3">
    <source>
        <dbReference type="EMBL" id="MBC5676800.1"/>
    </source>
</evidence>
<feature type="signal peptide" evidence="1">
    <location>
        <begin position="1"/>
        <end position="19"/>
    </location>
</feature>
<keyword evidence="1" id="KW-0732">Signal</keyword>
<organism evidence="3 4">
    <name type="scientific">Anaerostipes hominis</name>
    <name type="common">ex Liu et al. 2021</name>
    <dbReference type="NCBI Taxonomy" id="2763018"/>
    <lineage>
        <taxon>Bacteria</taxon>
        <taxon>Bacillati</taxon>
        <taxon>Bacillota</taxon>
        <taxon>Clostridia</taxon>
        <taxon>Lachnospirales</taxon>
        <taxon>Lachnospiraceae</taxon>
        <taxon>Anaerostipes</taxon>
    </lineage>
</organism>
<evidence type="ECO:0000313" key="4">
    <source>
        <dbReference type="Proteomes" id="UP000635828"/>
    </source>
</evidence>
<feature type="domain" description="MSV199" evidence="2">
    <location>
        <begin position="37"/>
        <end position="91"/>
    </location>
</feature>
<dbReference type="Proteomes" id="UP000635828">
    <property type="component" value="Unassembled WGS sequence"/>
</dbReference>
<keyword evidence="4" id="KW-1185">Reference proteome</keyword>
<reference evidence="3 4" key="1">
    <citation type="submission" date="2020-08" db="EMBL/GenBank/DDBJ databases">
        <title>Genome public.</title>
        <authorList>
            <person name="Liu C."/>
            <person name="Sun Q."/>
        </authorList>
    </citation>
    <scope>NUCLEOTIDE SEQUENCE [LARGE SCALE GENOMIC DNA]</scope>
    <source>
        <strain evidence="3 4">NSJ-7</strain>
    </source>
</reference>
<protein>
    <recommendedName>
        <fullName evidence="2">MSV199 domain-containing protein</fullName>
    </recommendedName>
</protein>
<dbReference type="InterPro" id="IPR018879">
    <property type="entry name" value="MSV199_dom"/>
</dbReference>
<dbReference type="EMBL" id="JACOOS010000003">
    <property type="protein sequence ID" value="MBC5676800.1"/>
    <property type="molecule type" value="Genomic_DNA"/>
</dbReference>
<proteinExistence type="predicted"/>
<sequence>MKKVLITCLLLAVFLTACNNKKTIQSTEKKQTQSTEQVAESKISWNQSPADIKKMKAKLKKYLKENKIKFESINYEKNSYDKYGIFPEDQINDKEKKYLPNDVCYFLVFIPEDSETANPATAVFVRTNKTWKLSSYYKN</sequence>
<gene>
    <name evidence="3" type="ORF">H8S22_03995</name>
</gene>
<feature type="chain" id="PRO_5046934176" description="MSV199 domain-containing protein" evidence="1">
    <location>
        <begin position="20"/>
        <end position="139"/>
    </location>
</feature>
<accession>A0ABR7FNL4</accession>
<name>A0ABR7FNL4_9FIRM</name>
<evidence type="ECO:0000256" key="1">
    <source>
        <dbReference type="SAM" id="SignalP"/>
    </source>
</evidence>
<dbReference type="RefSeq" id="WP_024727757.1">
    <property type="nucleotide sequence ID" value="NZ_JACOOS010000003.1"/>
</dbReference>
<dbReference type="Pfam" id="PF10553">
    <property type="entry name" value="MSV199"/>
    <property type="match status" value="1"/>
</dbReference>